<dbReference type="Pfam" id="PF00096">
    <property type="entry name" value="zf-C2H2"/>
    <property type="match status" value="2"/>
</dbReference>
<dbReference type="Gene3D" id="3.30.160.60">
    <property type="entry name" value="Classic Zinc Finger"/>
    <property type="match status" value="2"/>
</dbReference>
<sequence length="99" mass="11064">MLGSSEYTKHGGGAHRCELCGKGFKTPSQLKWHQASVHRGEKPFQCPTCGKCFTTKTNLKIHTSVHSGERAFQCPQLKAQPVPFILTMLCHSLSFWNCE</sequence>
<dbReference type="Proteomes" id="UP000314982">
    <property type="component" value="Unassembled WGS sequence"/>
</dbReference>
<dbReference type="GO" id="GO:0005634">
    <property type="term" value="C:nucleus"/>
    <property type="evidence" value="ECO:0007669"/>
    <property type="project" value="UniProtKB-SubCell"/>
</dbReference>
<evidence type="ECO:0000313" key="9">
    <source>
        <dbReference type="Ensembl" id="ENSHHUP00000002068.1"/>
    </source>
</evidence>
<evidence type="ECO:0000313" key="10">
    <source>
        <dbReference type="Proteomes" id="UP000314982"/>
    </source>
</evidence>
<dbReference type="Ensembl" id="ENSHHUT00000002140.1">
    <property type="protein sequence ID" value="ENSHHUP00000002068.1"/>
    <property type="gene ID" value="ENSHHUG00000001335.1"/>
</dbReference>
<evidence type="ECO:0000256" key="1">
    <source>
        <dbReference type="ARBA" id="ARBA00004123"/>
    </source>
</evidence>
<dbReference type="PROSITE" id="PS00028">
    <property type="entry name" value="ZINC_FINGER_C2H2_1"/>
    <property type="match status" value="2"/>
</dbReference>
<dbReference type="GeneTree" id="ENSGT01050000248198"/>
<dbReference type="AlphaFoldDB" id="A0A4W5JC68"/>
<evidence type="ECO:0000256" key="4">
    <source>
        <dbReference type="ARBA" id="ARBA00022771"/>
    </source>
</evidence>
<dbReference type="InterPro" id="IPR036236">
    <property type="entry name" value="Znf_C2H2_sf"/>
</dbReference>
<reference evidence="9" key="3">
    <citation type="submission" date="2025-09" db="UniProtKB">
        <authorList>
            <consortium name="Ensembl"/>
        </authorList>
    </citation>
    <scope>IDENTIFICATION</scope>
</reference>
<dbReference type="PROSITE" id="PS50157">
    <property type="entry name" value="ZINC_FINGER_C2H2_2"/>
    <property type="match status" value="2"/>
</dbReference>
<evidence type="ECO:0000256" key="3">
    <source>
        <dbReference type="ARBA" id="ARBA00022737"/>
    </source>
</evidence>
<keyword evidence="4 7" id="KW-0863">Zinc-finger</keyword>
<comment type="subcellular location">
    <subcellularLocation>
        <location evidence="1">Nucleus</location>
    </subcellularLocation>
</comment>
<accession>A0A4W5JC68</accession>
<reference evidence="10" key="1">
    <citation type="submission" date="2018-06" db="EMBL/GenBank/DDBJ databases">
        <title>Genome assembly of Danube salmon.</title>
        <authorList>
            <person name="Macqueen D.J."/>
            <person name="Gundappa M.K."/>
        </authorList>
    </citation>
    <scope>NUCLEOTIDE SEQUENCE [LARGE SCALE GENOMIC DNA]</scope>
</reference>
<proteinExistence type="predicted"/>
<protein>
    <recommendedName>
        <fullName evidence="8">C2H2-type domain-containing protein</fullName>
    </recommendedName>
</protein>
<dbReference type="GO" id="GO:0010468">
    <property type="term" value="P:regulation of gene expression"/>
    <property type="evidence" value="ECO:0007669"/>
    <property type="project" value="TreeGrafter"/>
</dbReference>
<keyword evidence="5" id="KW-0862">Zinc</keyword>
<reference evidence="9" key="2">
    <citation type="submission" date="2025-08" db="UniProtKB">
        <authorList>
            <consortium name="Ensembl"/>
        </authorList>
    </citation>
    <scope>IDENTIFICATION</scope>
</reference>
<dbReference type="SMART" id="SM00355">
    <property type="entry name" value="ZnF_C2H2"/>
    <property type="match status" value="2"/>
</dbReference>
<evidence type="ECO:0000259" key="8">
    <source>
        <dbReference type="PROSITE" id="PS50157"/>
    </source>
</evidence>
<dbReference type="PANTHER" id="PTHR16515">
    <property type="entry name" value="PR DOMAIN ZINC FINGER PROTEIN"/>
    <property type="match status" value="1"/>
</dbReference>
<dbReference type="SUPFAM" id="SSF57667">
    <property type="entry name" value="beta-beta-alpha zinc fingers"/>
    <property type="match status" value="1"/>
</dbReference>
<keyword evidence="10" id="KW-1185">Reference proteome</keyword>
<dbReference type="PANTHER" id="PTHR16515:SF66">
    <property type="entry name" value="C2H2-TYPE DOMAIN-CONTAINING PROTEIN"/>
    <property type="match status" value="1"/>
</dbReference>
<evidence type="ECO:0000256" key="5">
    <source>
        <dbReference type="ARBA" id="ARBA00022833"/>
    </source>
</evidence>
<feature type="domain" description="C2H2-type" evidence="8">
    <location>
        <begin position="15"/>
        <end position="43"/>
    </location>
</feature>
<dbReference type="InterPro" id="IPR013087">
    <property type="entry name" value="Znf_C2H2_type"/>
</dbReference>
<dbReference type="InterPro" id="IPR050331">
    <property type="entry name" value="Zinc_finger"/>
</dbReference>
<keyword evidence="3" id="KW-0677">Repeat</keyword>
<keyword evidence="2" id="KW-0479">Metal-binding</keyword>
<dbReference type="STRING" id="62062.ENSHHUP00000002068"/>
<organism evidence="9 10">
    <name type="scientific">Hucho hucho</name>
    <name type="common">huchen</name>
    <dbReference type="NCBI Taxonomy" id="62062"/>
    <lineage>
        <taxon>Eukaryota</taxon>
        <taxon>Metazoa</taxon>
        <taxon>Chordata</taxon>
        <taxon>Craniata</taxon>
        <taxon>Vertebrata</taxon>
        <taxon>Euteleostomi</taxon>
        <taxon>Actinopterygii</taxon>
        <taxon>Neopterygii</taxon>
        <taxon>Teleostei</taxon>
        <taxon>Protacanthopterygii</taxon>
        <taxon>Salmoniformes</taxon>
        <taxon>Salmonidae</taxon>
        <taxon>Salmoninae</taxon>
        <taxon>Hucho</taxon>
    </lineage>
</organism>
<dbReference type="GO" id="GO:0003677">
    <property type="term" value="F:DNA binding"/>
    <property type="evidence" value="ECO:0007669"/>
    <property type="project" value="UniProtKB-KW"/>
</dbReference>
<feature type="domain" description="C2H2-type" evidence="8">
    <location>
        <begin position="44"/>
        <end position="71"/>
    </location>
</feature>
<evidence type="ECO:0000256" key="2">
    <source>
        <dbReference type="ARBA" id="ARBA00022723"/>
    </source>
</evidence>
<evidence type="ECO:0000256" key="7">
    <source>
        <dbReference type="PROSITE-ProRule" id="PRU00042"/>
    </source>
</evidence>
<evidence type="ECO:0000256" key="6">
    <source>
        <dbReference type="ARBA" id="ARBA00023242"/>
    </source>
</evidence>
<dbReference type="GO" id="GO:0008270">
    <property type="term" value="F:zinc ion binding"/>
    <property type="evidence" value="ECO:0007669"/>
    <property type="project" value="UniProtKB-KW"/>
</dbReference>
<keyword evidence="6" id="KW-0539">Nucleus</keyword>
<name>A0A4W5JC68_9TELE</name>